<organism evidence="2 3">
    <name type="scientific">Phytophthora palmivora</name>
    <dbReference type="NCBI Taxonomy" id="4796"/>
    <lineage>
        <taxon>Eukaryota</taxon>
        <taxon>Sar</taxon>
        <taxon>Stramenopiles</taxon>
        <taxon>Oomycota</taxon>
        <taxon>Peronosporomycetes</taxon>
        <taxon>Peronosporales</taxon>
        <taxon>Peronosporaceae</taxon>
        <taxon>Phytophthora</taxon>
    </lineage>
</organism>
<dbReference type="Proteomes" id="UP000237271">
    <property type="component" value="Unassembled WGS sequence"/>
</dbReference>
<evidence type="ECO:0000256" key="1">
    <source>
        <dbReference type="SAM" id="MobiDB-lite"/>
    </source>
</evidence>
<feature type="region of interest" description="Disordered" evidence="1">
    <location>
        <begin position="788"/>
        <end position="811"/>
    </location>
</feature>
<gene>
    <name evidence="2" type="ORF">PHPALM_15666</name>
</gene>
<feature type="region of interest" description="Disordered" evidence="1">
    <location>
        <begin position="1"/>
        <end position="21"/>
    </location>
</feature>
<dbReference type="SUPFAM" id="SSF50630">
    <property type="entry name" value="Acid proteases"/>
    <property type="match status" value="1"/>
</dbReference>
<feature type="compositionally biased region" description="Basic and acidic residues" evidence="1">
    <location>
        <begin position="92"/>
        <end position="102"/>
    </location>
</feature>
<name>A0A2P4XRL3_9STRA</name>
<feature type="region of interest" description="Disordered" evidence="1">
    <location>
        <begin position="942"/>
        <end position="1016"/>
    </location>
</feature>
<reference evidence="2 3" key="1">
    <citation type="journal article" date="2017" name="Genome Biol. Evol.">
        <title>Phytophthora megakarya and P. palmivora, closely related causal agents of cacao black pod rot, underwent increases in genome sizes and gene numbers by different mechanisms.</title>
        <authorList>
            <person name="Ali S.S."/>
            <person name="Shao J."/>
            <person name="Lary D.J."/>
            <person name="Kronmiller B."/>
            <person name="Shen D."/>
            <person name="Strem M.D."/>
            <person name="Amoako-Attah I."/>
            <person name="Akrofi A.Y."/>
            <person name="Begoude B.A."/>
            <person name="Ten Hoopen G.M."/>
            <person name="Coulibaly K."/>
            <person name="Kebe B.I."/>
            <person name="Melnick R.L."/>
            <person name="Guiltinan M.J."/>
            <person name="Tyler B.M."/>
            <person name="Meinhardt L.W."/>
            <person name="Bailey B.A."/>
        </authorList>
    </citation>
    <scope>NUCLEOTIDE SEQUENCE [LARGE SCALE GENOMIC DNA]</scope>
    <source>
        <strain evidence="3">sbr112.9</strain>
    </source>
</reference>
<keyword evidence="3" id="KW-1185">Reference proteome</keyword>
<dbReference type="Pfam" id="PF13650">
    <property type="entry name" value="Asp_protease_2"/>
    <property type="match status" value="1"/>
</dbReference>
<feature type="region of interest" description="Disordered" evidence="1">
    <location>
        <begin position="583"/>
        <end position="604"/>
    </location>
</feature>
<protein>
    <recommendedName>
        <fullName evidence="4">Peptidase A2 domain-containing protein</fullName>
    </recommendedName>
</protein>
<dbReference type="InterPro" id="IPR021109">
    <property type="entry name" value="Peptidase_aspartic_dom_sf"/>
</dbReference>
<evidence type="ECO:0008006" key="4">
    <source>
        <dbReference type="Google" id="ProtNLM"/>
    </source>
</evidence>
<feature type="compositionally biased region" description="Acidic residues" evidence="1">
    <location>
        <begin position="123"/>
        <end position="140"/>
    </location>
</feature>
<evidence type="ECO:0000313" key="3">
    <source>
        <dbReference type="Proteomes" id="UP000237271"/>
    </source>
</evidence>
<dbReference type="AlphaFoldDB" id="A0A2P4XRL3"/>
<feature type="compositionally biased region" description="Basic and acidic residues" evidence="1">
    <location>
        <begin position="965"/>
        <end position="974"/>
    </location>
</feature>
<proteinExistence type="predicted"/>
<sequence length="1016" mass="114610">MGCEPQRFPSDAALKDWTPTDAGTALRKWKKKLRTSFGVSEIGAGRQLIARRAPEAADPSKVPLLQTPKKRVNEASPYMQDSHMVTPWSASRSERLAEETESLRPTPNTRQETGQRPARNYDSPEDSSDSDSDSGDFDYLDGDLAEEWARQIRELSKAETKSSTPRLELATHLPLSNIKPYLGLRNKSEKSMQWLRTFVYEMKGTHTPPNEWCMVFELSLQDGALHWYRQLPRKPRLRECGRDAKDHVEHFLDTCNDRGLEERLCHVQVKDIHDLEDMVNDILRRWERKTSRESSGRRPKNQEDSRRHDGRRTEGSRDSYRRDRHDRERRCDDSRPRVTVANALIDLVAALNVDDAARSRSNRPEMRHHGYDRTETSSDDERRHDGSRCSSESSDSDSSPDGEYGHVAAANDNKRRTAAEGTFARSDDRHPRGGNGPFNIARGYGRDNRQHQCGRCAACDGMSHSMHYCYRRCKLCKQVYDAGKCDALNELTNLLKSKVEKKDLTPELQSLESFKLGSPPTETGLVPIGLPQLTEPAIDADYIFAFAGEVNWPEDREITGVKATEIERERGVYLRECGVKEWSSDEPSGRKTEGSTVSMSRVERSPRSLVPRTKLLPGERLGWWSSQRYDKRKRMGALVKGAVNDVRTRILLDTGANVSVNSANYAKRLRLREVPDHGRSLEVRGINPGVLETRRRALVNISLGWERVYEFEMWIMNPSAGVDVVLGTNFVIPAGVRLDLFHGTARLPDKVMVPLIKSLSAADEESYGTQVVGGPTEGLYIPGLQTTLSGHSRSLDPTNEETRPDGNETGHPTWVWLTNVTSKVTNCSKHESVVLCVPIGELPREPGYIRLRSNKYKEWQILAYAENQRELYECWLAEQPPAVERREYPTPRNILTRDTEASGPVKGAQVYCTEDMIQVTDMTSRECGHRDDSLAVRTAANVSDGTAVERTPAEESEHTIPVPESGDRVFEQAHRQSSTHATDDAWRTESPNGVASENTVTRGGFQKIADDVPSPL</sequence>
<dbReference type="EMBL" id="NCKW01008338">
    <property type="protein sequence ID" value="POM68201.1"/>
    <property type="molecule type" value="Genomic_DNA"/>
</dbReference>
<feature type="compositionally biased region" description="Basic and acidic residues" evidence="1">
    <location>
        <begin position="583"/>
        <end position="593"/>
    </location>
</feature>
<feature type="compositionally biased region" description="Polar residues" evidence="1">
    <location>
        <begin position="989"/>
        <end position="1001"/>
    </location>
</feature>
<feature type="region of interest" description="Disordered" evidence="1">
    <location>
        <begin position="289"/>
        <end position="334"/>
    </location>
</feature>
<feature type="compositionally biased region" description="Polar residues" evidence="1">
    <location>
        <begin position="103"/>
        <end position="114"/>
    </location>
</feature>
<feature type="region of interest" description="Disordered" evidence="1">
    <location>
        <begin position="358"/>
        <end position="444"/>
    </location>
</feature>
<dbReference type="CDD" id="cd00303">
    <property type="entry name" value="retropepsin_like"/>
    <property type="match status" value="1"/>
</dbReference>
<accession>A0A2P4XRL3</accession>
<comment type="caution">
    <text evidence="2">The sequence shown here is derived from an EMBL/GenBank/DDBJ whole genome shotgun (WGS) entry which is preliminary data.</text>
</comment>
<feature type="compositionally biased region" description="Polar residues" evidence="1">
    <location>
        <begin position="788"/>
        <end position="797"/>
    </location>
</feature>
<evidence type="ECO:0000313" key="2">
    <source>
        <dbReference type="EMBL" id="POM68201.1"/>
    </source>
</evidence>
<feature type="region of interest" description="Disordered" evidence="1">
    <location>
        <begin position="50"/>
        <end position="140"/>
    </location>
</feature>
<feature type="compositionally biased region" description="Basic and acidic residues" evidence="1">
    <location>
        <begin position="358"/>
        <end position="387"/>
    </location>
</feature>
<dbReference type="OrthoDB" id="143947at2759"/>
<dbReference type="Gene3D" id="2.40.70.10">
    <property type="entry name" value="Acid Proteases"/>
    <property type="match status" value="1"/>
</dbReference>